<dbReference type="EnsemblMetazoa" id="XM_021054169.2">
    <property type="protein sequence ID" value="XP_020909828.1"/>
    <property type="gene ID" value="LOC110247711"/>
</dbReference>
<dbReference type="Gene3D" id="4.10.280.10">
    <property type="entry name" value="Helix-loop-helix DNA-binding domain"/>
    <property type="match status" value="1"/>
</dbReference>
<reference evidence="7" key="1">
    <citation type="submission" date="2022-11" db="UniProtKB">
        <authorList>
            <consortium name="EnsemblMetazoa"/>
        </authorList>
    </citation>
    <scope>IDENTIFICATION</scope>
</reference>
<evidence type="ECO:0000313" key="8">
    <source>
        <dbReference type="Proteomes" id="UP000887567"/>
    </source>
</evidence>
<dbReference type="KEGG" id="epa:110247711"/>
<dbReference type="OrthoDB" id="6241467at2759"/>
<keyword evidence="2" id="KW-0524">Neurogenesis</keyword>
<organism evidence="7 8">
    <name type="scientific">Exaiptasia diaphana</name>
    <name type="common">Tropical sea anemone</name>
    <name type="synonym">Aiptasia pulchella</name>
    <dbReference type="NCBI Taxonomy" id="2652724"/>
    <lineage>
        <taxon>Eukaryota</taxon>
        <taxon>Metazoa</taxon>
        <taxon>Cnidaria</taxon>
        <taxon>Anthozoa</taxon>
        <taxon>Hexacorallia</taxon>
        <taxon>Actiniaria</taxon>
        <taxon>Aiptasiidae</taxon>
        <taxon>Exaiptasia</taxon>
    </lineage>
</organism>
<dbReference type="PANTHER" id="PTHR23349:SF108">
    <property type="entry name" value="BHLH DOMAIN-CONTAINING PROTEIN"/>
    <property type="match status" value="1"/>
</dbReference>
<feature type="region of interest" description="Disordered" evidence="5">
    <location>
        <begin position="161"/>
        <end position="181"/>
    </location>
</feature>
<evidence type="ECO:0000256" key="5">
    <source>
        <dbReference type="SAM" id="MobiDB-lite"/>
    </source>
</evidence>
<dbReference type="Proteomes" id="UP000887567">
    <property type="component" value="Unplaced"/>
</dbReference>
<dbReference type="FunFam" id="4.10.280.10:FF:000029">
    <property type="entry name" value="Achaete-scute family bHLH transcription factor 1"/>
    <property type="match status" value="1"/>
</dbReference>
<accession>A0A913XU53</accession>
<dbReference type="GeneID" id="110247711"/>
<evidence type="ECO:0000256" key="1">
    <source>
        <dbReference type="ARBA" id="ARBA00004123"/>
    </source>
</evidence>
<dbReference type="SMART" id="SM00353">
    <property type="entry name" value="HLH"/>
    <property type="match status" value="1"/>
</dbReference>
<dbReference type="PANTHER" id="PTHR23349">
    <property type="entry name" value="BASIC HELIX-LOOP-HELIX TRANSCRIPTION FACTOR, TWIST"/>
    <property type="match status" value="1"/>
</dbReference>
<proteinExistence type="predicted"/>
<name>A0A913XU53_EXADI</name>
<dbReference type="GO" id="GO:0005634">
    <property type="term" value="C:nucleus"/>
    <property type="evidence" value="ECO:0007669"/>
    <property type="project" value="UniProtKB-SubCell"/>
</dbReference>
<dbReference type="AlphaFoldDB" id="A0A913XU53"/>
<comment type="subcellular location">
    <subcellularLocation>
        <location evidence="1">Nucleus</location>
    </subcellularLocation>
</comment>
<dbReference type="InterPro" id="IPR011598">
    <property type="entry name" value="bHLH_dom"/>
</dbReference>
<keyword evidence="3" id="KW-0238">DNA-binding</keyword>
<dbReference type="GO" id="GO:0000977">
    <property type="term" value="F:RNA polymerase II transcription regulatory region sequence-specific DNA binding"/>
    <property type="evidence" value="ECO:0007669"/>
    <property type="project" value="TreeGrafter"/>
</dbReference>
<dbReference type="Pfam" id="PF00010">
    <property type="entry name" value="HLH"/>
    <property type="match status" value="1"/>
</dbReference>
<dbReference type="SUPFAM" id="SSF47459">
    <property type="entry name" value="HLH, helix-loop-helix DNA-binding domain"/>
    <property type="match status" value="1"/>
</dbReference>
<dbReference type="OMA" id="QMETEHE"/>
<dbReference type="PROSITE" id="PS50888">
    <property type="entry name" value="BHLH"/>
    <property type="match status" value="1"/>
</dbReference>
<feature type="domain" description="BHLH" evidence="6">
    <location>
        <begin position="64"/>
        <end position="116"/>
    </location>
</feature>
<evidence type="ECO:0000256" key="3">
    <source>
        <dbReference type="ARBA" id="ARBA00023125"/>
    </source>
</evidence>
<dbReference type="InterPro" id="IPR036638">
    <property type="entry name" value="HLH_DNA-bd_sf"/>
</dbReference>
<evidence type="ECO:0000256" key="4">
    <source>
        <dbReference type="ARBA" id="ARBA00023242"/>
    </source>
</evidence>
<dbReference type="CDD" id="cd11418">
    <property type="entry name" value="bHLH_TS_ASCL"/>
    <property type="match status" value="1"/>
</dbReference>
<dbReference type="InterPro" id="IPR050283">
    <property type="entry name" value="E-box_TF_Regulators"/>
</dbReference>
<evidence type="ECO:0000259" key="6">
    <source>
        <dbReference type="PROSITE" id="PS50888"/>
    </source>
</evidence>
<sequence length="181" mass="20709">MSIKEIEKSSAFTIPTATAIRFPVNGEENPDGVHSTSKFPILSPVITQTRRRRAVSTAKQKEPAVVARRNARERKRVKLVNDGFVRLRKHVPTDPKNKKLSKVKTLRSAIDYIRHLQHLLSQANKHQLHTESDLDPAATSSTIEWIATDLKREDEFKEEYKPIFTFTTQPRPRSPEPTNGY</sequence>
<evidence type="ECO:0000313" key="7">
    <source>
        <dbReference type="EnsemblMetazoa" id="XP_020909828.1"/>
    </source>
</evidence>
<evidence type="ECO:0000256" key="2">
    <source>
        <dbReference type="ARBA" id="ARBA00022902"/>
    </source>
</evidence>
<keyword evidence="8" id="KW-1185">Reference proteome</keyword>
<dbReference type="RefSeq" id="XP_020909828.1">
    <property type="nucleotide sequence ID" value="XM_021054169.2"/>
</dbReference>
<dbReference type="GO" id="GO:0000981">
    <property type="term" value="F:DNA-binding transcription factor activity, RNA polymerase II-specific"/>
    <property type="evidence" value="ECO:0007669"/>
    <property type="project" value="TreeGrafter"/>
</dbReference>
<dbReference type="GO" id="GO:0046983">
    <property type="term" value="F:protein dimerization activity"/>
    <property type="evidence" value="ECO:0007669"/>
    <property type="project" value="InterPro"/>
</dbReference>
<keyword evidence="4" id="KW-0539">Nucleus</keyword>
<protein>
    <recommendedName>
        <fullName evidence="6">BHLH domain-containing protein</fullName>
    </recommendedName>
</protein>
<feature type="compositionally biased region" description="Polar residues" evidence="5">
    <location>
        <begin position="165"/>
        <end position="181"/>
    </location>
</feature>
<dbReference type="GO" id="GO:0007399">
    <property type="term" value="P:nervous system development"/>
    <property type="evidence" value="ECO:0007669"/>
    <property type="project" value="UniProtKB-KW"/>
</dbReference>